<name>A0A4Y8SK00_9SPHI</name>
<dbReference type="SUPFAM" id="SSF49344">
    <property type="entry name" value="CBD9-like"/>
    <property type="match status" value="1"/>
</dbReference>
<proteinExistence type="predicted"/>
<comment type="caution">
    <text evidence="3">The sequence shown here is derived from an EMBL/GenBank/DDBJ whole genome shotgun (WGS) entry which is preliminary data.</text>
</comment>
<dbReference type="OrthoDB" id="9786766at2"/>
<dbReference type="EMBL" id="SOZE01000005">
    <property type="protein sequence ID" value="TFF38756.1"/>
    <property type="molecule type" value="Genomic_DNA"/>
</dbReference>
<accession>A0A4Y8SK00</accession>
<evidence type="ECO:0000256" key="1">
    <source>
        <dbReference type="SAM" id="SignalP"/>
    </source>
</evidence>
<gene>
    <name evidence="3" type="ORF">E2R66_07050</name>
</gene>
<protein>
    <recommendedName>
        <fullName evidence="2">Carbohydrate-binding domain-containing protein</fullName>
    </recommendedName>
</protein>
<dbReference type="GO" id="GO:0030246">
    <property type="term" value="F:carbohydrate binding"/>
    <property type="evidence" value="ECO:0007669"/>
    <property type="project" value="InterPro"/>
</dbReference>
<keyword evidence="4" id="KW-1185">Reference proteome</keyword>
<dbReference type="GO" id="GO:0004553">
    <property type="term" value="F:hydrolase activity, hydrolyzing O-glycosyl compounds"/>
    <property type="evidence" value="ECO:0007669"/>
    <property type="project" value="InterPro"/>
</dbReference>
<evidence type="ECO:0000259" key="2">
    <source>
        <dbReference type="Pfam" id="PF06452"/>
    </source>
</evidence>
<dbReference type="Proteomes" id="UP000297540">
    <property type="component" value="Unassembled WGS sequence"/>
</dbReference>
<feature type="domain" description="Carbohydrate-binding" evidence="2">
    <location>
        <begin position="58"/>
        <end position="223"/>
    </location>
</feature>
<keyword evidence="1" id="KW-0732">Signal</keyword>
<dbReference type="Pfam" id="PF06452">
    <property type="entry name" value="CBM9_1"/>
    <property type="match status" value="1"/>
</dbReference>
<dbReference type="InterPro" id="IPR010502">
    <property type="entry name" value="Carb-bd_dom_fam9"/>
</dbReference>
<feature type="signal peptide" evidence="1">
    <location>
        <begin position="1"/>
        <end position="30"/>
    </location>
</feature>
<evidence type="ECO:0000313" key="4">
    <source>
        <dbReference type="Proteomes" id="UP000297540"/>
    </source>
</evidence>
<dbReference type="Gene3D" id="2.60.40.1190">
    <property type="match status" value="1"/>
</dbReference>
<organism evidence="3 4">
    <name type="scientific">Mucilaginibacter psychrotolerans</name>
    <dbReference type="NCBI Taxonomy" id="1524096"/>
    <lineage>
        <taxon>Bacteria</taxon>
        <taxon>Pseudomonadati</taxon>
        <taxon>Bacteroidota</taxon>
        <taxon>Sphingobacteriia</taxon>
        <taxon>Sphingobacteriales</taxon>
        <taxon>Sphingobacteriaceae</taxon>
        <taxon>Mucilaginibacter</taxon>
    </lineage>
</organism>
<feature type="chain" id="PRO_5021361919" description="Carbohydrate-binding domain-containing protein" evidence="1">
    <location>
        <begin position="31"/>
        <end position="375"/>
    </location>
</feature>
<reference evidence="3 4" key="1">
    <citation type="journal article" date="2017" name="Int. J. Syst. Evol. Microbiol.">
        <title>Mucilaginibacterpsychrotolerans sp. nov., isolated from peatlands.</title>
        <authorList>
            <person name="Deng Y."/>
            <person name="Shen L."/>
            <person name="Xu B."/>
            <person name="Liu Y."/>
            <person name="Gu Z."/>
            <person name="Liu H."/>
            <person name="Zhou Y."/>
        </authorList>
    </citation>
    <scope>NUCLEOTIDE SEQUENCE [LARGE SCALE GENOMIC DNA]</scope>
    <source>
        <strain evidence="3 4">NH7-4</strain>
    </source>
</reference>
<dbReference type="AlphaFoldDB" id="A0A4Y8SK00"/>
<dbReference type="CDD" id="cd09620">
    <property type="entry name" value="CBM9_like_3"/>
    <property type="match status" value="1"/>
</dbReference>
<dbReference type="GO" id="GO:0016052">
    <property type="term" value="P:carbohydrate catabolic process"/>
    <property type="evidence" value="ECO:0007669"/>
    <property type="project" value="InterPro"/>
</dbReference>
<evidence type="ECO:0000313" key="3">
    <source>
        <dbReference type="EMBL" id="TFF38756.1"/>
    </source>
</evidence>
<sequence length="375" mass="42469">MKNHPLRIHNAIKILLVAVCLCTISLFAKAQDPFARFANLFTVPAHYVVKHVDKAPVIDGNIGKAEWQQAAWTTDFVDIEGDLKPNPSLQTKMKMLWDDSCLYVAARISDPHVWATLKKHDDIIYLNNDFELFIDPLNTMHQYYELEVNAYNTIFDLLLTKPYRNGGKAVISWDAAGLRSAVQVQGTVNNPADRDTGWTVEMAIPFKALNAMAQEIKPGNGSMWRINFSRVQYDTEIVGGEYRKLKDSTGRTLPERNWVWSPQGVINMHCPERWGYLLFSKGNKVAQFKMPYAELQKKYLWLVYYKQKEWLKAKGNYALTLADLGVDTAVKVAGAINTLSLEAKGQTFIARISGGSNKVTYTINQDGLVQQETDK</sequence>
<dbReference type="PANTHER" id="PTHR35532">
    <property type="entry name" value="SIMILAR TO POLYHYDROXYALKANOATE DEPOLYMERASE"/>
    <property type="match status" value="1"/>
</dbReference>
<dbReference type="PANTHER" id="PTHR35532:SF5">
    <property type="entry name" value="CARBOHYDRATE-BINDING DOMAIN-CONTAINING PROTEIN"/>
    <property type="match status" value="1"/>
</dbReference>
<dbReference type="RefSeq" id="WP_133228390.1">
    <property type="nucleotide sequence ID" value="NZ_SOZE01000005.1"/>
</dbReference>